<feature type="compositionally biased region" description="Polar residues" evidence="2">
    <location>
        <begin position="324"/>
        <end position="338"/>
    </location>
</feature>
<evidence type="ECO:0000256" key="2">
    <source>
        <dbReference type="SAM" id="MobiDB-lite"/>
    </source>
</evidence>
<gene>
    <name evidence="3" type="ORF">BCR43DRAFT_526338</name>
</gene>
<comment type="similarity">
    <text evidence="1">Belongs to the SIP5 family.</text>
</comment>
<proteinExistence type="inferred from homology"/>
<dbReference type="InterPro" id="IPR039301">
    <property type="entry name" value="Sip5/DA2"/>
</dbReference>
<feature type="compositionally biased region" description="Polar residues" evidence="2">
    <location>
        <begin position="432"/>
        <end position="450"/>
    </location>
</feature>
<feature type="compositionally biased region" description="Low complexity" evidence="2">
    <location>
        <begin position="151"/>
        <end position="166"/>
    </location>
</feature>
<protein>
    <recommendedName>
        <fullName evidence="5">RING-type domain-containing protein</fullName>
    </recommendedName>
</protein>
<feature type="region of interest" description="Disordered" evidence="2">
    <location>
        <begin position="384"/>
        <end position="501"/>
    </location>
</feature>
<evidence type="ECO:0008006" key="5">
    <source>
        <dbReference type="Google" id="ProtNLM"/>
    </source>
</evidence>
<evidence type="ECO:0000256" key="1">
    <source>
        <dbReference type="ARBA" id="ARBA00010402"/>
    </source>
</evidence>
<feature type="compositionally biased region" description="Polar residues" evidence="2">
    <location>
        <begin position="80"/>
        <end position="90"/>
    </location>
</feature>
<feature type="region of interest" description="Disordered" evidence="2">
    <location>
        <begin position="260"/>
        <end position="350"/>
    </location>
</feature>
<dbReference type="FunCoup" id="A0A1X2H634">
    <property type="interactions" value="5"/>
</dbReference>
<dbReference type="PANTHER" id="PTHR31315">
    <property type="entry name" value="PROTEIN SIP5"/>
    <property type="match status" value="1"/>
</dbReference>
<feature type="compositionally biased region" description="Low complexity" evidence="2">
    <location>
        <begin position="462"/>
        <end position="490"/>
    </location>
</feature>
<dbReference type="CDD" id="cd24139">
    <property type="entry name" value="SIP5-like"/>
    <property type="match status" value="1"/>
</dbReference>
<comment type="caution">
    <text evidence="3">The sequence shown here is derived from an EMBL/GenBank/DDBJ whole genome shotgun (WGS) entry which is preliminary data.</text>
</comment>
<dbReference type="EMBL" id="MCGN01000008">
    <property type="protein sequence ID" value="ORY93910.1"/>
    <property type="molecule type" value="Genomic_DNA"/>
</dbReference>
<feature type="compositionally biased region" description="Basic and acidic residues" evidence="2">
    <location>
        <begin position="452"/>
        <end position="461"/>
    </location>
</feature>
<name>A0A1X2H634_SYNRA</name>
<dbReference type="GO" id="GO:0005737">
    <property type="term" value="C:cytoplasm"/>
    <property type="evidence" value="ECO:0007669"/>
    <property type="project" value="TreeGrafter"/>
</dbReference>
<reference evidence="3 4" key="1">
    <citation type="submission" date="2016-07" db="EMBL/GenBank/DDBJ databases">
        <title>Pervasive Adenine N6-methylation of Active Genes in Fungi.</title>
        <authorList>
            <consortium name="DOE Joint Genome Institute"/>
            <person name="Mondo S.J."/>
            <person name="Dannebaum R.O."/>
            <person name="Kuo R.C."/>
            <person name="Labutti K."/>
            <person name="Haridas S."/>
            <person name="Kuo A."/>
            <person name="Salamov A."/>
            <person name="Ahrendt S.R."/>
            <person name="Lipzen A."/>
            <person name="Sullivan W."/>
            <person name="Andreopoulos W.B."/>
            <person name="Clum A."/>
            <person name="Lindquist E."/>
            <person name="Daum C."/>
            <person name="Ramamoorthy G.K."/>
            <person name="Gryganskyi A."/>
            <person name="Culley D."/>
            <person name="Magnuson J.K."/>
            <person name="James T.Y."/>
            <person name="O'Malley M.A."/>
            <person name="Stajich J.E."/>
            <person name="Spatafora J.W."/>
            <person name="Visel A."/>
            <person name="Grigoriev I.V."/>
        </authorList>
    </citation>
    <scope>NUCLEOTIDE SEQUENCE [LARGE SCALE GENOMIC DNA]</scope>
    <source>
        <strain evidence="3 4">NRRL 2496</strain>
    </source>
</reference>
<dbReference type="OrthoDB" id="21471at2759"/>
<feature type="compositionally biased region" description="Low complexity" evidence="2">
    <location>
        <begin position="91"/>
        <end position="124"/>
    </location>
</feature>
<feature type="compositionally biased region" description="Polar residues" evidence="2">
    <location>
        <begin position="1"/>
        <end position="13"/>
    </location>
</feature>
<dbReference type="PANTHER" id="PTHR31315:SF1">
    <property type="entry name" value="PROTEIN SIP5"/>
    <property type="match status" value="1"/>
</dbReference>
<evidence type="ECO:0000313" key="4">
    <source>
        <dbReference type="Proteomes" id="UP000242180"/>
    </source>
</evidence>
<dbReference type="OMA" id="CMEANFG"/>
<evidence type="ECO:0000313" key="3">
    <source>
        <dbReference type="EMBL" id="ORY93910.1"/>
    </source>
</evidence>
<feature type="compositionally biased region" description="Acidic residues" evidence="2">
    <location>
        <begin position="413"/>
        <end position="430"/>
    </location>
</feature>
<dbReference type="Proteomes" id="UP000242180">
    <property type="component" value="Unassembled WGS sequence"/>
</dbReference>
<keyword evidence="4" id="KW-1185">Reference proteome</keyword>
<sequence>MGANASKESGLSRSTHHKHHKIEDLVDLGSVLPNNIYPTTQQDYDARSVRQLIVQRKLAPFYKGLPDAPELVTEPGAESTPMNNPSFNTTTNAAPGNGSNSSSNAAATGSGASASAANTSASSLPPHPPAPKQSSSSSLSPPLPQHLRHTSPSATGSRSRSASNASDRQRAYVERMRQREKALYDDATECPICFLYYPANINHSRCCDQPICTECFLQIKRPPETPAEPASCPFCMEANFGVVYEPPAWSEKYEARHASSANRARVGPSSPRHTTSGVSDGSKPRRKSVNAKNPNVVLIDHVRPDWNKHLAPNPRAASRRNSESNEGASRSFLRTTPIFTRPGRSASSAASTEYNHYLGAMRDMNMDLEEFMVMEAIRMSLAEQEERERQQQQQQQQLQQRQQQQEQRSLDGQPEEQEEEQGEDEDDDNEPLANNIQGYQPPSDALTSATADGDHSHHHQEQQQPPQQQHQQQHQQHQQQSSSSVQKSSPDNTPPAAQQLA</sequence>
<dbReference type="InParanoid" id="A0A1X2H634"/>
<organism evidence="3 4">
    <name type="scientific">Syncephalastrum racemosum</name>
    <name type="common">Filamentous fungus</name>
    <dbReference type="NCBI Taxonomy" id="13706"/>
    <lineage>
        <taxon>Eukaryota</taxon>
        <taxon>Fungi</taxon>
        <taxon>Fungi incertae sedis</taxon>
        <taxon>Mucoromycota</taxon>
        <taxon>Mucoromycotina</taxon>
        <taxon>Mucoromycetes</taxon>
        <taxon>Mucorales</taxon>
        <taxon>Syncephalastraceae</taxon>
        <taxon>Syncephalastrum</taxon>
    </lineage>
</organism>
<dbReference type="STRING" id="13706.A0A1X2H634"/>
<accession>A0A1X2H634</accession>
<feature type="region of interest" description="Disordered" evidence="2">
    <location>
        <begin position="1"/>
        <end position="20"/>
    </location>
</feature>
<feature type="compositionally biased region" description="Low complexity" evidence="2">
    <location>
        <begin position="391"/>
        <end position="407"/>
    </location>
</feature>
<feature type="region of interest" description="Disordered" evidence="2">
    <location>
        <begin position="65"/>
        <end position="174"/>
    </location>
</feature>
<dbReference type="AlphaFoldDB" id="A0A1X2H634"/>